<dbReference type="EMBL" id="MHNZ01000007">
    <property type="protein sequence ID" value="OGZ56810.1"/>
    <property type="molecule type" value="Genomic_DNA"/>
</dbReference>
<dbReference type="AlphaFoldDB" id="A0A1G2H3C2"/>
<dbReference type="FunFam" id="3.90.930.12:FF:000002">
    <property type="entry name" value="50S ribosomal protein L6"/>
    <property type="match status" value="1"/>
</dbReference>
<dbReference type="GO" id="GO:0002181">
    <property type="term" value="P:cytoplasmic translation"/>
    <property type="evidence" value="ECO:0007669"/>
    <property type="project" value="TreeGrafter"/>
</dbReference>
<dbReference type="PANTHER" id="PTHR11655">
    <property type="entry name" value="60S/50S RIBOSOMAL PROTEIN L6/L9"/>
    <property type="match status" value="1"/>
</dbReference>
<dbReference type="Proteomes" id="UP000177954">
    <property type="component" value="Unassembled WGS sequence"/>
</dbReference>
<reference evidence="10 11" key="1">
    <citation type="journal article" date="2016" name="Nat. Commun.">
        <title>Thousands of microbial genomes shed light on interconnected biogeochemical processes in an aquifer system.</title>
        <authorList>
            <person name="Anantharaman K."/>
            <person name="Brown C.T."/>
            <person name="Hug L.A."/>
            <person name="Sharon I."/>
            <person name="Castelle C.J."/>
            <person name="Probst A.J."/>
            <person name="Thomas B.C."/>
            <person name="Singh A."/>
            <person name="Wilkins M.J."/>
            <person name="Karaoz U."/>
            <person name="Brodie E.L."/>
            <person name="Williams K.H."/>
            <person name="Hubbard S.S."/>
            <person name="Banfield J.F."/>
        </authorList>
    </citation>
    <scope>NUCLEOTIDE SEQUENCE [LARGE SCALE GENOMIC DNA]</scope>
</reference>
<sequence length="180" mass="19566">MSRIGKKSVTVPEGVNVTISETKVEVKGPRGVLDLKIPRGISVSLEDGKLITRPLEETHDTKKLWGTVRSLLANMVEGVTQGFEKKLVIEGVGYRASVSGKNLELSLGFSHPVKVEAPEGVEFKVEKNTILVSGFSKEKIGRVAAEIRALKKPEPYKGKGIHYFGEIIRRKAGKKATSSG</sequence>
<dbReference type="InterPro" id="IPR020040">
    <property type="entry name" value="Ribosomal_uL6_a/b-dom"/>
</dbReference>
<dbReference type="STRING" id="1802129.A3J04_03255"/>
<dbReference type="GO" id="GO:0019843">
    <property type="term" value="F:rRNA binding"/>
    <property type="evidence" value="ECO:0007669"/>
    <property type="project" value="UniProtKB-UniRule"/>
</dbReference>
<evidence type="ECO:0000256" key="8">
    <source>
        <dbReference type="RuleBase" id="RU003870"/>
    </source>
</evidence>
<feature type="domain" description="Large ribosomal subunit protein uL6 alpha-beta" evidence="9">
    <location>
        <begin position="91"/>
        <end position="163"/>
    </location>
</feature>
<accession>A0A1G2H3C2</accession>
<gene>
    <name evidence="6" type="primary">rplF</name>
    <name evidence="10" type="ORF">A3J04_03255</name>
</gene>
<comment type="subunit">
    <text evidence="6">Part of the 50S ribosomal subunit.</text>
</comment>
<evidence type="ECO:0000313" key="11">
    <source>
        <dbReference type="Proteomes" id="UP000177954"/>
    </source>
</evidence>
<dbReference type="NCBIfam" id="TIGR03654">
    <property type="entry name" value="L6_bact"/>
    <property type="match status" value="1"/>
</dbReference>
<evidence type="ECO:0000313" key="10">
    <source>
        <dbReference type="EMBL" id="OGZ56810.1"/>
    </source>
</evidence>
<dbReference type="PIRSF" id="PIRSF002162">
    <property type="entry name" value="Ribosomal_L6"/>
    <property type="match status" value="1"/>
</dbReference>
<dbReference type="HAMAP" id="MF_01365_B">
    <property type="entry name" value="Ribosomal_uL6_B"/>
    <property type="match status" value="1"/>
</dbReference>
<feature type="domain" description="Large ribosomal subunit protein uL6 alpha-beta" evidence="9">
    <location>
        <begin position="11"/>
        <end position="82"/>
    </location>
</feature>
<evidence type="ECO:0000256" key="5">
    <source>
        <dbReference type="ARBA" id="ARBA00023274"/>
    </source>
</evidence>
<comment type="caution">
    <text evidence="10">The sequence shown here is derived from an EMBL/GenBank/DDBJ whole genome shotgun (WGS) entry which is preliminary data.</text>
</comment>
<dbReference type="Gene3D" id="3.90.930.12">
    <property type="entry name" value="Ribosomal protein L6, alpha-beta domain"/>
    <property type="match status" value="2"/>
</dbReference>
<keyword evidence="3 6" id="KW-0694">RNA-binding</keyword>
<evidence type="ECO:0000259" key="9">
    <source>
        <dbReference type="Pfam" id="PF00347"/>
    </source>
</evidence>
<organism evidence="10 11">
    <name type="scientific">Candidatus Ryanbacteria bacterium RIFCSPLOWO2_02_FULL_47_14</name>
    <dbReference type="NCBI Taxonomy" id="1802129"/>
    <lineage>
        <taxon>Bacteria</taxon>
        <taxon>Candidatus Ryaniibacteriota</taxon>
    </lineage>
</organism>
<comment type="similarity">
    <text evidence="1 6 7">Belongs to the universal ribosomal protein uL6 family.</text>
</comment>
<evidence type="ECO:0000256" key="2">
    <source>
        <dbReference type="ARBA" id="ARBA00022730"/>
    </source>
</evidence>
<evidence type="ECO:0000256" key="1">
    <source>
        <dbReference type="ARBA" id="ARBA00009356"/>
    </source>
</evidence>
<keyword evidence="5 6" id="KW-0687">Ribonucleoprotein</keyword>
<proteinExistence type="inferred from homology"/>
<dbReference type="Pfam" id="PF00347">
    <property type="entry name" value="Ribosomal_L6"/>
    <property type="match status" value="2"/>
</dbReference>
<dbReference type="SUPFAM" id="SSF56053">
    <property type="entry name" value="Ribosomal protein L6"/>
    <property type="match status" value="2"/>
</dbReference>
<evidence type="ECO:0000256" key="6">
    <source>
        <dbReference type="HAMAP-Rule" id="MF_01365"/>
    </source>
</evidence>
<dbReference type="PANTHER" id="PTHR11655:SF14">
    <property type="entry name" value="LARGE RIBOSOMAL SUBUNIT PROTEIN UL6M"/>
    <property type="match status" value="1"/>
</dbReference>
<dbReference type="InterPro" id="IPR019906">
    <property type="entry name" value="Ribosomal_uL6_bac-type"/>
</dbReference>
<dbReference type="GO" id="GO:0003735">
    <property type="term" value="F:structural constituent of ribosome"/>
    <property type="evidence" value="ECO:0007669"/>
    <property type="project" value="UniProtKB-UniRule"/>
</dbReference>
<dbReference type="InterPro" id="IPR000702">
    <property type="entry name" value="Ribosomal_uL6-like"/>
</dbReference>
<dbReference type="PRINTS" id="PR00059">
    <property type="entry name" value="RIBOSOMALL6"/>
</dbReference>
<dbReference type="InterPro" id="IPR002358">
    <property type="entry name" value="Ribosomal_uL6_CS"/>
</dbReference>
<dbReference type="GO" id="GO:0022625">
    <property type="term" value="C:cytosolic large ribosomal subunit"/>
    <property type="evidence" value="ECO:0007669"/>
    <property type="project" value="UniProtKB-UniRule"/>
</dbReference>
<comment type="function">
    <text evidence="6 8">This protein binds to the 23S rRNA, and is important in its secondary structure. It is located near the subunit interface in the base of the L7/L12 stalk, and near the tRNA binding site of the peptidyltransferase center.</text>
</comment>
<evidence type="ECO:0000256" key="3">
    <source>
        <dbReference type="ARBA" id="ARBA00022884"/>
    </source>
</evidence>
<dbReference type="InterPro" id="IPR036789">
    <property type="entry name" value="Ribosomal_uL6-like_a/b-dom_sf"/>
</dbReference>
<keyword evidence="2 6" id="KW-0699">rRNA-binding</keyword>
<dbReference type="FunFam" id="3.90.930.12:FF:000001">
    <property type="entry name" value="50S ribosomal protein L6"/>
    <property type="match status" value="1"/>
</dbReference>
<name>A0A1G2H3C2_9BACT</name>
<dbReference type="PROSITE" id="PS00525">
    <property type="entry name" value="RIBOSOMAL_L6_1"/>
    <property type="match status" value="1"/>
</dbReference>
<evidence type="ECO:0000256" key="7">
    <source>
        <dbReference type="RuleBase" id="RU003869"/>
    </source>
</evidence>
<keyword evidence="4 6" id="KW-0689">Ribosomal protein</keyword>
<protein>
    <recommendedName>
        <fullName evidence="6">Large ribosomal subunit protein uL6</fullName>
    </recommendedName>
</protein>
<evidence type="ECO:0000256" key="4">
    <source>
        <dbReference type="ARBA" id="ARBA00022980"/>
    </source>
</evidence>